<proteinExistence type="predicted"/>
<dbReference type="GO" id="GO:0010945">
    <property type="term" value="F:coenzyme A diphosphatase activity"/>
    <property type="evidence" value="ECO:0007669"/>
    <property type="project" value="InterPro"/>
</dbReference>
<evidence type="ECO:0000256" key="5">
    <source>
        <dbReference type="ARBA" id="ARBA00022842"/>
    </source>
</evidence>
<dbReference type="InterPro" id="IPR000086">
    <property type="entry name" value="NUDIX_hydrolase_dom"/>
</dbReference>
<keyword evidence="6" id="KW-0464">Manganese</keyword>
<dbReference type="CDD" id="cd03426">
    <property type="entry name" value="NUDIX_CoAse_Nudt7"/>
    <property type="match status" value="1"/>
</dbReference>
<keyword evidence="9" id="KW-1185">Reference proteome</keyword>
<dbReference type="PROSITE" id="PS51462">
    <property type="entry name" value="NUDIX"/>
    <property type="match status" value="1"/>
</dbReference>
<protein>
    <submittedName>
        <fullName evidence="8">CoA pyrophosphatase</fullName>
    </submittedName>
</protein>
<keyword evidence="3" id="KW-0479">Metal-binding</keyword>
<evidence type="ECO:0000259" key="7">
    <source>
        <dbReference type="PROSITE" id="PS51462"/>
    </source>
</evidence>
<dbReference type="PANTHER" id="PTHR12992">
    <property type="entry name" value="NUDIX HYDROLASE"/>
    <property type="match status" value="1"/>
</dbReference>
<gene>
    <name evidence="8" type="ORF">J4H85_12440</name>
</gene>
<comment type="caution">
    <text evidence="8">The sequence shown here is derived from an EMBL/GenBank/DDBJ whole genome shotgun (WGS) entry which is preliminary data.</text>
</comment>
<sequence length="226" mass="24261">MSGGMHPRADLQALVERGTVIEGLPQVRPEVSTVRRSSVLILFGELDRIDAASDAGVPPELDVLLLRRSDALRHHAGQIAFPGGRAEAEDADAAATALREAVEETGLDPAGVSVIGVLPELHIPVSNNLVTPVIGWWCRPSEVAADESESVDVFRVPVAELLDPAHRVTSVLDRDGHHHRGPAFVLGERFGGRIVWGFTGIVLSSLFEQLGWAVPWDPSREAPVHG</sequence>
<name>A0A939QN80_9MICO</name>
<dbReference type="GO" id="GO:0046872">
    <property type="term" value="F:metal ion binding"/>
    <property type="evidence" value="ECO:0007669"/>
    <property type="project" value="UniProtKB-KW"/>
</dbReference>
<dbReference type="RefSeq" id="WP_208240090.1">
    <property type="nucleotide sequence ID" value="NZ_BAAAQU010000002.1"/>
</dbReference>
<evidence type="ECO:0000313" key="8">
    <source>
        <dbReference type="EMBL" id="MBO2990804.1"/>
    </source>
</evidence>
<dbReference type="SUPFAM" id="SSF55811">
    <property type="entry name" value="Nudix"/>
    <property type="match status" value="1"/>
</dbReference>
<dbReference type="InterPro" id="IPR015797">
    <property type="entry name" value="NUDIX_hydrolase-like_dom_sf"/>
</dbReference>
<evidence type="ECO:0000256" key="3">
    <source>
        <dbReference type="ARBA" id="ARBA00022723"/>
    </source>
</evidence>
<dbReference type="Pfam" id="PF00293">
    <property type="entry name" value="NUDIX"/>
    <property type="match status" value="1"/>
</dbReference>
<accession>A0A939QN80</accession>
<comment type="cofactor">
    <cofactor evidence="2">
        <name>Mg(2+)</name>
        <dbReference type="ChEBI" id="CHEBI:18420"/>
    </cofactor>
</comment>
<dbReference type="Proteomes" id="UP000668403">
    <property type="component" value="Unassembled WGS sequence"/>
</dbReference>
<dbReference type="Gene3D" id="3.90.79.10">
    <property type="entry name" value="Nucleoside Triphosphate Pyrophosphohydrolase"/>
    <property type="match status" value="1"/>
</dbReference>
<reference evidence="8" key="1">
    <citation type="submission" date="2021-03" db="EMBL/GenBank/DDBJ databases">
        <title>Leucobacter chromiisoli sp. nov., isolated from chromium-containing soil of chemical plant.</title>
        <authorList>
            <person name="Xu Z."/>
        </authorList>
    </citation>
    <scope>NUCLEOTIDE SEQUENCE</scope>
    <source>
        <strain evidence="8">K 70/01</strain>
    </source>
</reference>
<comment type="cofactor">
    <cofactor evidence="1">
        <name>Mn(2+)</name>
        <dbReference type="ChEBI" id="CHEBI:29035"/>
    </cofactor>
</comment>
<dbReference type="PANTHER" id="PTHR12992:SF11">
    <property type="entry name" value="MITOCHONDRIAL COENZYME A DIPHOSPHATASE NUDT8"/>
    <property type="match status" value="1"/>
</dbReference>
<keyword evidence="4" id="KW-0378">Hydrolase</keyword>
<organism evidence="8 9">
    <name type="scientific">Leucobacter tardus</name>
    <dbReference type="NCBI Taxonomy" id="501483"/>
    <lineage>
        <taxon>Bacteria</taxon>
        <taxon>Bacillati</taxon>
        <taxon>Actinomycetota</taxon>
        <taxon>Actinomycetes</taxon>
        <taxon>Micrococcales</taxon>
        <taxon>Microbacteriaceae</taxon>
        <taxon>Leucobacter</taxon>
    </lineage>
</organism>
<evidence type="ECO:0000313" key="9">
    <source>
        <dbReference type="Proteomes" id="UP000668403"/>
    </source>
</evidence>
<evidence type="ECO:0000256" key="4">
    <source>
        <dbReference type="ARBA" id="ARBA00022801"/>
    </source>
</evidence>
<evidence type="ECO:0000256" key="6">
    <source>
        <dbReference type="ARBA" id="ARBA00023211"/>
    </source>
</evidence>
<feature type="domain" description="Nudix hydrolase" evidence="7">
    <location>
        <begin position="33"/>
        <end position="186"/>
    </location>
</feature>
<dbReference type="AlphaFoldDB" id="A0A939QN80"/>
<evidence type="ECO:0000256" key="2">
    <source>
        <dbReference type="ARBA" id="ARBA00001946"/>
    </source>
</evidence>
<evidence type="ECO:0000256" key="1">
    <source>
        <dbReference type="ARBA" id="ARBA00001936"/>
    </source>
</evidence>
<keyword evidence="5" id="KW-0460">Magnesium</keyword>
<dbReference type="InterPro" id="IPR045121">
    <property type="entry name" value="CoAse"/>
</dbReference>
<dbReference type="EMBL" id="JAGFBF010000005">
    <property type="protein sequence ID" value="MBO2990804.1"/>
    <property type="molecule type" value="Genomic_DNA"/>
</dbReference>